<dbReference type="EMBL" id="DXET01000188">
    <property type="protein sequence ID" value="HIX82008.1"/>
    <property type="molecule type" value="Genomic_DNA"/>
</dbReference>
<evidence type="ECO:0000313" key="2">
    <source>
        <dbReference type="Proteomes" id="UP000886724"/>
    </source>
</evidence>
<dbReference type="Proteomes" id="UP000886724">
    <property type="component" value="Unassembled WGS sequence"/>
</dbReference>
<reference evidence="1" key="2">
    <citation type="submission" date="2021-04" db="EMBL/GenBank/DDBJ databases">
        <authorList>
            <person name="Gilroy R."/>
        </authorList>
    </citation>
    <scope>NUCLEOTIDE SEQUENCE</scope>
    <source>
        <strain evidence="1">ChiGjej1B1-14440</strain>
    </source>
</reference>
<name>A0A9D1XM08_9FIRM</name>
<organism evidence="1 2">
    <name type="scientific">Candidatus Erysipelatoclostridium merdavium</name>
    <dbReference type="NCBI Taxonomy" id="2838566"/>
    <lineage>
        <taxon>Bacteria</taxon>
        <taxon>Bacillati</taxon>
        <taxon>Bacillota</taxon>
        <taxon>Erysipelotrichia</taxon>
        <taxon>Erysipelotrichales</taxon>
        <taxon>Erysipelotrichales incertae sedis</taxon>
    </lineage>
</organism>
<proteinExistence type="predicted"/>
<reference evidence="1" key="1">
    <citation type="journal article" date="2021" name="PeerJ">
        <title>Extensive microbial diversity within the chicken gut microbiome revealed by metagenomics and culture.</title>
        <authorList>
            <person name="Gilroy R."/>
            <person name="Ravi A."/>
            <person name="Getino M."/>
            <person name="Pursley I."/>
            <person name="Horton D.L."/>
            <person name="Alikhan N.F."/>
            <person name="Baker D."/>
            <person name="Gharbi K."/>
            <person name="Hall N."/>
            <person name="Watson M."/>
            <person name="Adriaenssens E.M."/>
            <person name="Foster-Nyarko E."/>
            <person name="Jarju S."/>
            <person name="Secka A."/>
            <person name="Antonio M."/>
            <person name="Oren A."/>
            <person name="Chaudhuri R.R."/>
            <person name="La Ragione R."/>
            <person name="Hildebrand F."/>
            <person name="Pallen M.J."/>
        </authorList>
    </citation>
    <scope>NUCLEOTIDE SEQUENCE</scope>
    <source>
        <strain evidence="1">ChiGjej1B1-14440</strain>
    </source>
</reference>
<protein>
    <submittedName>
        <fullName evidence="1">Uncharacterized protein</fullName>
    </submittedName>
</protein>
<comment type="caution">
    <text evidence="1">The sequence shown here is derived from an EMBL/GenBank/DDBJ whole genome shotgun (WGS) entry which is preliminary data.</text>
</comment>
<accession>A0A9D1XM08</accession>
<evidence type="ECO:0000313" key="1">
    <source>
        <dbReference type="EMBL" id="HIX82008.1"/>
    </source>
</evidence>
<feature type="non-terminal residue" evidence="1">
    <location>
        <position position="1"/>
    </location>
</feature>
<gene>
    <name evidence="1" type="ORF">H9980_08580</name>
</gene>
<sequence length="68" mass="8042">LESWCELPEYKDDEWVHNTSNSYFLEEEAYYDMILDNDLDINPEDVNLSFVTLEVSPLLISNLIQNNQ</sequence>
<dbReference type="AlphaFoldDB" id="A0A9D1XM08"/>